<gene>
    <name evidence="1" type="ORF">G2W53_044543</name>
</gene>
<sequence length="139" mass="15943">MRWKRSGGWVRFGGGWGRCRQRRGYGFWCGLGVRLGGGWVKGWKEIGVWVERERRDGFGGVGYGIGIWVMGVKALERERRDGFGEGLVRLTAWWRERWGSQFWWRKGNGFGLVGLGGVVEDGVLGYGEEEERLEREKEG</sequence>
<name>A0A834VYF5_9FABA</name>
<comment type="caution">
    <text evidence="1">The sequence shown here is derived from an EMBL/GenBank/DDBJ whole genome shotgun (WGS) entry which is preliminary data.</text>
</comment>
<protein>
    <submittedName>
        <fullName evidence="1">Uncharacterized protein</fullName>
    </submittedName>
</protein>
<dbReference type="EMBL" id="JAAIUW010000077">
    <property type="protein sequence ID" value="KAF7800960.1"/>
    <property type="molecule type" value="Genomic_DNA"/>
</dbReference>
<reference evidence="1" key="1">
    <citation type="submission" date="2020-09" db="EMBL/GenBank/DDBJ databases">
        <title>Genome-Enabled Discovery of Anthraquinone Biosynthesis in Senna tora.</title>
        <authorList>
            <person name="Kang S.-H."/>
            <person name="Pandey R.P."/>
            <person name="Lee C.-M."/>
            <person name="Sim J.-S."/>
            <person name="Jeong J.-T."/>
            <person name="Choi B.-S."/>
            <person name="Jung M."/>
            <person name="Ginzburg D."/>
            <person name="Zhao K."/>
            <person name="Won S.Y."/>
            <person name="Oh T.-J."/>
            <person name="Yu Y."/>
            <person name="Kim N.-H."/>
            <person name="Lee O.R."/>
            <person name="Lee T.-H."/>
            <person name="Bashyal P."/>
            <person name="Kim T.-S."/>
            <person name="Lee W.-H."/>
            <person name="Kawkins C."/>
            <person name="Kim C.-K."/>
            <person name="Kim J.S."/>
            <person name="Ahn B.O."/>
            <person name="Rhee S.Y."/>
            <person name="Sohng J.K."/>
        </authorList>
    </citation>
    <scope>NUCLEOTIDE SEQUENCE</scope>
    <source>
        <tissue evidence="1">Leaf</tissue>
    </source>
</reference>
<accession>A0A834VYF5</accession>
<keyword evidence="2" id="KW-1185">Reference proteome</keyword>
<evidence type="ECO:0000313" key="1">
    <source>
        <dbReference type="EMBL" id="KAF7800960.1"/>
    </source>
</evidence>
<proteinExistence type="predicted"/>
<dbReference type="Proteomes" id="UP000634136">
    <property type="component" value="Unassembled WGS sequence"/>
</dbReference>
<evidence type="ECO:0000313" key="2">
    <source>
        <dbReference type="Proteomes" id="UP000634136"/>
    </source>
</evidence>
<dbReference type="AlphaFoldDB" id="A0A834VYF5"/>
<organism evidence="1 2">
    <name type="scientific">Senna tora</name>
    <dbReference type="NCBI Taxonomy" id="362788"/>
    <lineage>
        <taxon>Eukaryota</taxon>
        <taxon>Viridiplantae</taxon>
        <taxon>Streptophyta</taxon>
        <taxon>Embryophyta</taxon>
        <taxon>Tracheophyta</taxon>
        <taxon>Spermatophyta</taxon>
        <taxon>Magnoliopsida</taxon>
        <taxon>eudicotyledons</taxon>
        <taxon>Gunneridae</taxon>
        <taxon>Pentapetalae</taxon>
        <taxon>rosids</taxon>
        <taxon>fabids</taxon>
        <taxon>Fabales</taxon>
        <taxon>Fabaceae</taxon>
        <taxon>Caesalpinioideae</taxon>
        <taxon>Cassia clade</taxon>
        <taxon>Senna</taxon>
    </lineage>
</organism>